<organism evidence="2 3">
    <name type="scientific">Patella caerulea</name>
    <name type="common">Rayed Mediterranean limpet</name>
    <dbReference type="NCBI Taxonomy" id="87958"/>
    <lineage>
        <taxon>Eukaryota</taxon>
        <taxon>Metazoa</taxon>
        <taxon>Spiralia</taxon>
        <taxon>Lophotrochozoa</taxon>
        <taxon>Mollusca</taxon>
        <taxon>Gastropoda</taxon>
        <taxon>Patellogastropoda</taxon>
        <taxon>Patelloidea</taxon>
        <taxon>Patellidae</taxon>
        <taxon>Patella</taxon>
    </lineage>
</organism>
<reference evidence="2 3" key="1">
    <citation type="submission" date="2024-01" db="EMBL/GenBank/DDBJ databases">
        <title>The genome of the rayed Mediterranean limpet Patella caerulea (Linnaeus, 1758).</title>
        <authorList>
            <person name="Anh-Thu Weber A."/>
            <person name="Halstead-Nussloch G."/>
        </authorList>
    </citation>
    <scope>NUCLEOTIDE SEQUENCE [LARGE SCALE GENOMIC DNA]</scope>
    <source>
        <strain evidence="2">AATW-2023a</strain>
        <tissue evidence="2">Whole specimen</tissue>
    </source>
</reference>
<keyword evidence="1" id="KW-0472">Membrane</keyword>
<protein>
    <submittedName>
        <fullName evidence="2">Uncharacterized protein</fullName>
    </submittedName>
</protein>
<dbReference type="Proteomes" id="UP001347796">
    <property type="component" value="Unassembled WGS sequence"/>
</dbReference>
<comment type="caution">
    <text evidence="2">The sequence shown here is derived from an EMBL/GenBank/DDBJ whole genome shotgun (WGS) entry which is preliminary data.</text>
</comment>
<name>A0AAN8JHA8_PATCE</name>
<evidence type="ECO:0000313" key="2">
    <source>
        <dbReference type="EMBL" id="KAK6175653.1"/>
    </source>
</evidence>
<keyword evidence="1" id="KW-1133">Transmembrane helix</keyword>
<proteinExistence type="predicted"/>
<keyword evidence="1" id="KW-0812">Transmembrane</keyword>
<evidence type="ECO:0000256" key="1">
    <source>
        <dbReference type="SAM" id="Phobius"/>
    </source>
</evidence>
<evidence type="ECO:0000313" key="3">
    <source>
        <dbReference type="Proteomes" id="UP001347796"/>
    </source>
</evidence>
<gene>
    <name evidence="2" type="ORF">SNE40_014061</name>
</gene>
<dbReference type="AlphaFoldDB" id="A0AAN8JHA8"/>
<dbReference type="EMBL" id="JAZGQO010000010">
    <property type="protein sequence ID" value="KAK6175653.1"/>
    <property type="molecule type" value="Genomic_DNA"/>
</dbReference>
<accession>A0AAN8JHA8</accession>
<feature type="transmembrane region" description="Helical" evidence="1">
    <location>
        <begin position="12"/>
        <end position="32"/>
    </location>
</feature>
<keyword evidence="3" id="KW-1185">Reference proteome</keyword>
<sequence>MGIRKYLDISKLFYGTLFTSLVMLILIVESFWEMPHIHIASRNVAVIQYRGAKSTGFQPVGDLNMTYVYSAYYDDRSLPVIRIVALVRNHSPLDSFICVSQTESKNLTIHEAQLEYIPEPHWGYM</sequence>